<proteinExistence type="predicted"/>
<evidence type="ECO:0000313" key="1">
    <source>
        <dbReference type="EMBL" id="MET1253537.1"/>
    </source>
</evidence>
<evidence type="ECO:0000313" key="2">
    <source>
        <dbReference type="Proteomes" id="UP001548189"/>
    </source>
</evidence>
<dbReference type="Proteomes" id="UP001548189">
    <property type="component" value="Unassembled WGS sequence"/>
</dbReference>
<dbReference type="Gene3D" id="2.40.10.330">
    <property type="match status" value="1"/>
</dbReference>
<accession>A0ABV2BPM5</accession>
<dbReference type="PANTHER" id="PTHR47861">
    <property type="entry name" value="FKBP-TYPE PEPTIDYL-PROLYL CIS-TRANS ISOMERASE SLYD"/>
    <property type="match status" value="1"/>
</dbReference>
<dbReference type="SUPFAM" id="SSF54534">
    <property type="entry name" value="FKBP-like"/>
    <property type="match status" value="1"/>
</dbReference>
<dbReference type="InterPro" id="IPR046357">
    <property type="entry name" value="PPIase_dom_sf"/>
</dbReference>
<name>A0ABV2BPM5_9GAMM</name>
<dbReference type="InterPro" id="IPR001179">
    <property type="entry name" value="PPIase_FKBP_dom"/>
</dbReference>
<protein>
    <submittedName>
        <fullName evidence="1">FKBP-type peptidyl-prolyl cis-trans isomerase</fullName>
        <ecNumber evidence="1">5.2.1.8</ecNumber>
    </submittedName>
</protein>
<organism evidence="1 2">
    <name type="scientific">Aliikangiella maris</name>
    <dbReference type="NCBI Taxonomy" id="3162458"/>
    <lineage>
        <taxon>Bacteria</taxon>
        <taxon>Pseudomonadati</taxon>
        <taxon>Pseudomonadota</taxon>
        <taxon>Gammaproteobacteria</taxon>
        <taxon>Oceanospirillales</taxon>
        <taxon>Pleioneaceae</taxon>
        <taxon>Aliikangiella</taxon>
    </lineage>
</organism>
<dbReference type="Gene3D" id="3.10.50.40">
    <property type="match status" value="1"/>
</dbReference>
<keyword evidence="1" id="KW-0413">Isomerase</keyword>
<dbReference type="NCBIfam" id="NF011676">
    <property type="entry name" value="PRK15095.1"/>
    <property type="match status" value="1"/>
</dbReference>
<dbReference type="Pfam" id="PF00254">
    <property type="entry name" value="FKBP_C"/>
    <property type="match status" value="1"/>
</dbReference>
<dbReference type="GO" id="GO:0003755">
    <property type="term" value="F:peptidyl-prolyl cis-trans isomerase activity"/>
    <property type="evidence" value="ECO:0007669"/>
    <property type="project" value="UniProtKB-EC"/>
</dbReference>
<dbReference type="PANTHER" id="PTHR47861:SF4">
    <property type="entry name" value="FKBP-TYPE 16 KDA PEPTIDYL-PROLYL CIS-TRANS ISOMERASE"/>
    <property type="match status" value="1"/>
</dbReference>
<dbReference type="PROSITE" id="PS50059">
    <property type="entry name" value="FKBP_PPIASE"/>
    <property type="match status" value="1"/>
</dbReference>
<gene>
    <name evidence="1" type="primary">fkpB</name>
    <name evidence="1" type="ORF">ABVT43_00205</name>
</gene>
<sequence length="149" mass="16244">MTDETNEVVGSNSRVLADITVKLMDGSIADSTKVSGKPSWMIMGDGSFSEAFEAYLIGAQVNDVLTFELPAKDAFGELEPDNIHFMDISMFPQDISIEKGTILSFTQANGMELPGIIREIEANSVKVDFNHPLAGEDVVFEIEIKRIAA</sequence>
<reference evidence="1 2" key="1">
    <citation type="submission" date="2024-06" db="EMBL/GenBank/DDBJ databases">
        <authorList>
            <person name="Li F."/>
        </authorList>
    </citation>
    <scope>NUCLEOTIDE SEQUENCE [LARGE SCALE GENOMIC DNA]</scope>
    <source>
        <strain evidence="1 2">GXAS 311</strain>
    </source>
</reference>
<keyword evidence="2" id="KW-1185">Reference proteome</keyword>
<comment type="caution">
    <text evidence="1">The sequence shown here is derived from an EMBL/GenBank/DDBJ whole genome shotgun (WGS) entry which is preliminary data.</text>
</comment>
<dbReference type="EC" id="5.2.1.8" evidence="1"/>
<dbReference type="EMBL" id="JBEVCJ010000001">
    <property type="protein sequence ID" value="MET1253537.1"/>
    <property type="molecule type" value="Genomic_DNA"/>
</dbReference>
<dbReference type="InterPro" id="IPR048261">
    <property type="entry name" value="SlpA/SlyD-like_ins_sf"/>
</dbReference>